<keyword evidence="5" id="KW-0378">Hydrolase</keyword>
<dbReference type="InterPro" id="IPR001722">
    <property type="entry name" value="Glyco_hydro_7"/>
</dbReference>
<organism evidence="10 11">
    <name type="scientific">Aphanomyces euteiches</name>
    <dbReference type="NCBI Taxonomy" id="100861"/>
    <lineage>
        <taxon>Eukaryota</taxon>
        <taxon>Sar</taxon>
        <taxon>Stramenopiles</taxon>
        <taxon>Oomycota</taxon>
        <taxon>Saprolegniomycetes</taxon>
        <taxon>Saprolegniales</taxon>
        <taxon>Verrucalvaceae</taxon>
        <taxon>Aphanomyces</taxon>
    </lineage>
</organism>
<dbReference type="SUPFAM" id="SSF49899">
    <property type="entry name" value="Concanavalin A-like lectins/glucanases"/>
    <property type="match status" value="1"/>
</dbReference>
<dbReference type="GO" id="GO:0016162">
    <property type="term" value="F:cellulose 1,4-beta-cellobiosidase activity"/>
    <property type="evidence" value="ECO:0007669"/>
    <property type="project" value="UniProtKB-EC"/>
</dbReference>
<dbReference type="AlphaFoldDB" id="A0A6G0WKL3"/>
<keyword evidence="7" id="KW-0119">Carbohydrate metabolism</keyword>
<dbReference type="PANTHER" id="PTHR33753:SF2">
    <property type="entry name" value="GLYCOSIDE HYDROLASE FAMILY 7 PROTEIN"/>
    <property type="match status" value="1"/>
</dbReference>
<evidence type="ECO:0000256" key="3">
    <source>
        <dbReference type="ARBA" id="ARBA00012561"/>
    </source>
</evidence>
<evidence type="ECO:0000313" key="10">
    <source>
        <dbReference type="EMBL" id="KAF0727817.1"/>
    </source>
</evidence>
<dbReference type="VEuPathDB" id="FungiDB:AeMF1_008719"/>
<keyword evidence="8" id="KW-0326">Glycosidase</keyword>
<dbReference type="GO" id="GO:0030245">
    <property type="term" value="P:cellulose catabolic process"/>
    <property type="evidence" value="ECO:0007669"/>
    <property type="project" value="UniProtKB-KW"/>
</dbReference>
<dbReference type="EC" id="3.2.1.91" evidence="3"/>
<accession>A0A6G0WKL3</accession>
<evidence type="ECO:0000256" key="1">
    <source>
        <dbReference type="ARBA" id="ARBA00001641"/>
    </source>
</evidence>
<comment type="caution">
    <text evidence="10">The sequence shown here is derived from an EMBL/GenBank/DDBJ whole genome shotgun (WGS) entry which is preliminary data.</text>
</comment>
<comment type="catalytic activity">
    <reaction evidence="1">
        <text>Hydrolysis of (1-&gt;4)-beta-D-glucosidic linkages in cellulose and cellotetraose, releasing cellobiose from the non-reducing ends of the chains.</text>
        <dbReference type="EC" id="3.2.1.91"/>
    </reaction>
</comment>
<evidence type="ECO:0000313" key="11">
    <source>
        <dbReference type="Proteomes" id="UP000481153"/>
    </source>
</evidence>
<evidence type="ECO:0000256" key="2">
    <source>
        <dbReference type="ARBA" id="ARBA00006044"/>
    </source>
</evidence>
<keyword evidence="9" id="KW-0624">Polysaccharide degradation</keyword>
<reference evidence="10 11" key="1">
    <citation type="submission" date="2019-07" db="EMBL/GenBank/DDBJ databases">
        <title>Genomics analysis of Aphanomyces spp. identifies a new class of oomycete effector associated with host adaptation.</title>
        <authorList>
            <person name="Gaulin E."/>
        </authorList>
    </citation>
    <scope>NUCLEOTIDE SEQUENCE [LARGE SCALE GENOMIC DNA]</scope>
    <source>
        <strain evidence="10 11">ATCC 201684</strain>
    </source>
</reference>
<evidence type="ECO:0000256" key="7">
    <source>
        <dbReference type="ARBA" id="ARBA00023277"/>
    </source>
</evidence>
<dbReference type="Gene3D" id="2.70.100.10">
    <property type="entry name" value="Glycoside hydrolase, family 7, domain"/>
    <property type="match status" value="1"/>
</dbReference>
<protein>
    <recommendedName>
        <fullName evidence="3">cellulose 1,4-beta-cellobiosidase (non-reducing end)</fullName>
        <ecNumber evidence="3">3.2.1.91</ecNumber>
    </recommendedName>
</protein>
<sequence>MPRWTKDCDAQRALEKLIDDHTITAQTKAQTAYNLDTDIFHQFNFPSFQKHFDSTTRMRFGQSLGKRRAPAPLDDDTAVPFLQPKPAVESPMPVESVSNRIKGEGLEGLVTEYYNITTKTKCVVVVLTPPCGATTTCEIDEADPSILRVTWTWTDSICDPTSLFKSKMANPTTETILMTDGKAKNSPNKASATYGTGYCNAQCPHDIKFINSEADAKNWVPRTGGQNSGSGQHGSCCEETDIWESNSISQASTSRPKTVTGQYRCLSPTECGDDATGNRSDGVCDKDGCDFNTYRLNDHTFYVPGFNFNVDSSKLVTVVTQFITIDGNLVKIKRLHVQNSKGIDNSAFNWPLCNQAKTVFGDAKGHLKRRELKAMGDAVKKGVVSTMSLWVVYTANCL</sequence>
<dbReference type="InterPro" id="IPR037019">
    <property type="entry name" value="Glyco_hydro_7_sf"/>
</dbReference>
<dbReference type="InterPro" id="IPR013320">
    <property type="entry name" value="ConA-like_dom_sf"/>
</dbReference>
<dbReference type="PRINTS" id="PR00734">
    <property type="entry name" value="GLHYDRLASE7"/>
</dbReference>
<evidence type="ECO:0000256" key="6">
    <source>
        <dbReference type="ARBA" id="ARBA00023001"/>
    </source>
</evidence>
<evidence type="ECO:0000256" key="5">
    <source>
        <dbReference type="ARBA" id="ARBA00022801"/>
    </source>
</evidence>
<gene>
    <name evidence="10" type="ORF">Ae201684_014252</name>
</gene>
<name>A0A6G0WKL3_9STRA</name>
<dbReference type="Pfam" id="PF00840">
    <property type="entry name" value="Glyco_hydro_7"/>
    <property type="match status" value="1"/>
</dbReference>
<keyword evidence="11" id="KW-1185">Reference proteome</keyword>
<dbReference type="PANTHER" id="PTHR33753">
    <property type="entry name" value="1,4-BETA-D-GLUCAN CELLOBIOHYDROLASE B"/>
    <property type="match status" value="1"/>
</dbReference>
<dbReference type="VEuPathDB" id="FungiDB:AeMF1_019546"/>
<evidence type="ECO:0000256" key="8">
    <source>
        <dbReference type="ARBA" id="ARBA00023295"/>
    </source>
</evidence>
<dbReference type="Proteomes" id="UP000481153">
    <property type="component" value="Unassembled WGS sequence"/>
</dbReference>
<comment type="similarity">
    <text evidence="2">Belongs to the glycosyl hydrolase 7 (cellulase C) family.</text>
</comment>
<evidence type="ECO:0000256" key="9">
    <source>
        <dbReference type="ARBA" id="ARBA00023326"/>
    </source>
</evidence>
<proteinExistence type="inferred from homology"/>
<keyword evidence="6" id="KW-0136">Cellulose degradation</keyword>
<keyword evidence="4" id="KW-0732">Signal</keyword>
<dbReference type="EMBL" id="VJMJ01000188">
    <property type="protein sequence ID" value="KAF0727817.1"/>
    <property type="molecule type" value="Genomic_DNA"/>
</dbReference>
<evidence type="ECO:0000256" key="4">
    <source>
        <dbReference type="ARBA" id="ARBA00022729"/>
    </source>
</evidence>